<dbReference type="PANTHER" id="PTHR48081">
    <property type="entry name" value="AB HYDROLASE SUPERFAMILY PROTEIN C4A8.06C"/>
    <property type="match status" value="1"/>
</dbReference>
<dbReference type="RefSeq" id="WP_113660405.1">
    <property type="nucleotide sequence ID" value="NZ_KZ845684.1"/>
</dbReference>
<dbReference type="GO" id="GO:0016787">
    <property type="term" value="F:hydrolase activity"/>
    <property type="evidence" value="ECO:0007669"/>
    <property type="project" value="UniProtKB-KW"/>
</dbReference>
<evidence type="ECO:0000256" key="1">
    <source>
        <dbReference type="ARBA" id="ARBA00022801"/>
    </source>
</evidence>
<keyword evidence="1 3" id="KW-0378">Hydrolase</keyword>
<evidence type="ECO:0000313" key="4">
    <source>
        <dbReference type="Proteomes" id="UP000251213"/>
    </source>
</evidence>
<keyword evidence="4" id="KW-1185">Reference proteome</keyword>
<gene>
    <name evidence="3" type="ORF">DL897_17510</name>
</gene>
<dbReference type="SUPFAM" id="SSF53474">
    <property type="entry name" value="alpha/beta-Hydrolases"/>
    <property type="match status" value="1"/>
</dbReference>
<reference evidence="3 4" key="1">
    <citation type="submission" date="2018-06" db="EMBL/GenBank/DDBJ databases">
        <title>Thermoflavimicrobium daqus sp. nov., a thermophilic microbe isolated from Moutai-flavour Daqu.</title>
        <authorList>
            <person name="Wang X."/>
            <person name="Zhou H."/>
        </authorList>
    </citation>
    <scope>NUCLEOTIDE SEQUENCE [LARGE SCALE GENOMIC DNA]</scope>
    <source>
        <strain evidence="3 4">FBKL4.011</strain>
    </source>
</reference>
<dbReference type="AlphaFoldDB" id="A0A364K0T0"/>
<dbReference type="EMBL" id="QJKK01000022">
    <property type="protein sequence ID" value="RAL21030.1"/>
    <property type="molecule type" value="Genomic_DNA"/>
</dbReference>
<name>A0A364K0T0_9BACL</name>
<dbReference type="Proteomes" id="UP000251213">
    <property type="component" value="Unassembled WGS sequence"/>
</dbReference>
<dbReference type="InterPro" id="IPR029058">
    <property type="entry name" value="AB_hydrolase_fold"/>
</dbReference>
<organism evidence="3 4">
    <name type="scientific">Thermoflavimicrobium daqui</name>
    <dbReference type="NCBI Taxonomy" id="2137476"/>
    <lineage>
        <taxon>Bacteria</taxon>
        <taxon>Bacillati</taxon>
        <taxon>Bacillota</taxon>
        <taxon>Bacilli</taxon>
        <taxon>Bacillales</taxon>
        <taxon>Thermoactinomycetaceae</taxon>
        <taxon>Thermoflavimicrobium</taxon>
    </lineage>
</organism>
<evidence type="ECO:0000313" key="3">
    <source>
        <dbReference type="EMBL" id="RAL21030.1"/>
    </source>
</evidence>
<evidence type="ECO:0000259" key="2">
    <source>
        <dbReference type="Pfam" id="PF07859"/>
    </source>
</evidence>
<dbReference type="Pfam" id="PF07859">
    <property type="entry name" value="Abhydrolase_3"/>
    <property type="match status" value="1"/>
</dbReference>
<dbReference type="OrthoDB" id="9815425at2"/>
<feature type="domain" description="Alpha/beta hydrolase fold-3" evidence="2">
    <location>
        <begin position="83"/>
        <end position="288"/>
    </location>
</feature>
<dbReference type="InterPro" id="IPR050300">
    <property type="entry name" value="GDXG_lipolytic_enzyme"/>
</dbReference>
<protein>
    <submittedName>
        <fullName evidence="3">Alpha/beta hydrolase</fullName>
    </submittedName>
</protein>
<reference evidence="3 4" key="2">
    <citation type="submission" date="2018-06" db="EMBL/GenBank/DDBJ databases">
        <authorList>
            <person name="Zhirakovskaya E."/>
        </authorList>
    </citation>
    <scope>NUCLEOTIDE SEQUENCE [LARGE SCALE GENOMIC DNA]</scope>
    <source>
        <strain evidence="3 4">FBKL4.011</strain>
    </source>
</reference>
<proteinExistence type="predicted"/>
<comment type="caution">
    <text evidence="3">The sequence shown here is derived from an EMBL/GenBank/DDBJ whole genome shotgun (WGS) entry which is preliminary data.</text>
</comment>
<dbReference type="PANTHER" id="PTHR48081:SF8">
    <property type="entry name" value="ALPHA_BETA HYDROLASE FOLD-3 DOMAIN-CONTAINING PROTEIN-RELATED"/>
    <property type="match status" value="1"/>
</dbReference>
<dbReference type="Gene3D" id="3.40.50.1820">
    <property type="entry name" value="alpha/beta hydrolase"/>
    <property type="match status" value="1"/>
</dbReference>
<sequence length="321" mass="36678">MSIDIQVEKLLTEIYTHMARLNHPPLNELTPEMSRFYFQEGRKFYKELFIPNIKEENKYISDLEYRLPIRIYTPEGTGPFPILVYFHGGGWVLGDLDSSDHICRYMAHRSKSVVISVGYRLAPEYKYPKPFEDAVYAIQWIYEHIHDFWGDPSRFVVGGESAGANLAAAASIKFKELGFPYITGQLLITPVTHYSFDTESYQEEGTKNLTKERMIWFWHHYLEDPSQGLEPYSSPLLVKDASNLPPALIVTVAADPLRDEGAAFANRLKRDGVCVKYMCFEGLVHSFIHMIGSVELARQAFDQIIDALKQMVLEAPVQIGA</sequence>
<accession>A0A364K0T0</accession>
<dbReference type="InterPro" id="IPR013094">
    <property type="entry name" value="AB_hydrolase_3"/>
</dbReference>